<name>A0A250KJB7_9BACT</name>
<evidence type="ECO:0000313" key="1">
    <source>
        <dbReference type="EMBL" id="BBA29706.1"/>
    </source>
</evidence>
<proteinExistence type="predicted"/>
<dbReference type="EMBL" id="AP018050">
    <property type="protein sequence ID" value="BBA29706.1"/>
    <property type="molecule type" value="Genomic_DNA"/>
</dbReference>
<protein>
    <submittedName>
        <fullName evidence="1">Uncharacterized protein</fullName>
    </submittedName>
</protein>
<sequence length="57" mass="6838">MVINKYHTHGIFIVLDKLYNELLGRIEKKPYLCKQLKQRYHVLHVTQSHTYIKGRTA</sequence>
<reference evidence="1 2" key="1">
    <citation type="submission" date="2017-05" db="EMBL/GenBank/DDBJ databases">
        <title>whole genome sequence of Prevotella melaninogenica GAI 07411.</title>
        <authorList>
            <person name="Kondo Y."/>
            <person name="Hoshino T."/>
        </authorList>
    </citation>
    <scope>NUCLEOTIDE SEQUENCE [LARGE SCALE GENOMIC DNA]</scope>
    <source>
        <strain evidence="1 2">GAI 07411</strain>
    </source>
</reference>
<dbReference type="AlphaFoldDB" id="A0A250KJB7"/>
<organism evidence="1 2">
    <name type="scientific">Prevotella melaninogenica</name>
    <dbReference type="NCBI Taxonomy" id="28132"/>
    <lineage>
        <taxon>Bacteria</taxon>
        <taxon>Pseudomonadati</taxon>
        <taxon>Bacteroidota</taxon>
        <taxon>Bacteroidia</taxon>
        <taxon>Bacteroidales</taxon>
        <taxon>Prevotellaceae</taxon>
        <taxon>Prevotella</taxon>
    </lineage>
</organism>
<evidence type="ECO:0000313" key="2">
    <source>
        <dbReference type="Proteomes" id="UP000267517"/>
    </source>
</evidence>
<gene>
    <name evidence="1" type="ORF">PMEL_200226</name>
</gene>
<dbReference type="Proteomes" id="UP000267517">
    <property type="component" value="Chromosome II"/>
</dbReference>
<accession>A0A250KJB7</accession>